<proteinExistence type="predicted"/>
<protein>
    <submittedName>
        <fullName evidence="1">Uncharacterized protein</fullName>
    </submittedName>
</protein>
<dbReference type="AlphaFoldDB" id="A0A916SIK5"/>
<sequence>MSAVSIASFLTDFSPRRIPDERVVILSALREEEPEPEQLDEPSAEQAFEAAVDVELQVKQAFEAGREAGRAEADALYEAEKQRLQRAHEEEMTGIRASVLSETADRLTAQVETALQTLEASFSRQLADLIEPLIAAHIERAAVADFARQVTACLPAAMGMEIRGPRDLLDALHGLEGFASENFIPIEANAAELSLRLDNQVIETRLAPILAELKVLIR</sequence>
<name>A0A916SIK5_9HYPH</name>
<dbReference type="EMBL" id="BMHH01000011">
    <property type="protein sequence ID" value="GGA98063.1"/>
    <property type="molecule type" value="Genomic_DNA"/>
</dbReference>
<comment type="caution">
    <text evidence="1">The sequence shown here is derived from an EMBL/GenBank/DDBJ whole genome shotgun (WGS) entry which is preliminary data.</text>
</comment>
<dbReference type="RefSeq" id="WP_188824803.1">
    <property type="nucleotide sequence ID" value="NZ_BMHH01000011.1"/>
</dbReference>
<evidence type="ECO:0000313" key="2">
    <source>
        <dbReference type="Proteomes" id="UP000646478"/>
    </source>
</evidence>
<reference evidence="1" key="2">
    <citation type="submission" date="2020-09" db="EMBL/GenBank/DDBJ databases">
        <authorList>
            <person name="Sun Q."/>
            <person name="Zhou Y."/>
        </authorList>
    </citation>
    <scope>NUCLEOTIDE SEQUENCE</scope>
    <source>
        <strain evidence="1">CGMCC 1.15082</strain>
    </source>
</reference>
<gene>
    <name evidence="1" type="ORF">GCM10011491_27860</name>
</gene>
<keyword evidence="2" id="KW-1185">Reference proteome</keyword>
<dbReference type="Proteomes" id="UP000646478">
    <property type="component" value="Unassembled WGS sequence"/>
</dbReference>
<accession>A0A916SIK5</accession>
<organism evidence="1 2">
    <name type="scientific">Brucella endophytica</name>
    <dbReference type="NCBI Taxonomy" id="1963359"/>
    <lineage>
        <taxon>Bacteria</taxon>
        <taxon>Pseudomonadati</taxon>
        <taxon>Pseudomonadota</taxon>
        <taxon>Alphaproteobacteria</taxon>
        <taxon>Hyphomicrobiales</taxon>
        <taxon>Brucellaceae</taxon>
        <taxon>Brucella/Ochrobactrum group</taxon>
        <taxon>Brucella</taxon>
    </lineage>
</organism>
<reference evidence="1" key="1">
    <citation type="journal article" date="2014" name="Int. J. Syst. Evol. Microbiol.">
        <title>Complete genome sequence of Corynebacterium casei LMG S-19264T (=DSM 44701T), isolated from a smear-ripened cheese.</title>
        <authorList>
            <consortium name="US DOE Joint Genome Institute (JGI-PGF)"/>
            <person name="Walter F."/>
            <person name="Albersmeier A."/>
            <person name="Kalinowski J."/>
            <person name="Ruckert C."/>
        </authorList>
    </citation>
    <scope>NUCLEOTIDE SEQUENCE</scope>
    <source>
        <strain evidence="1">CGMCC 1.15082</strain>
    </source>
</reference>
<evidence type="ECO:0000313" key="1">
    <source>
        <dbReference type="EMBL" id="GGA98063.1"/>
    </source>
</evidence>